<keyword evidence="5" id="KW-1185">Reference proteome</keyword>
<keyword evidence="1" id="KW-0175">Coiled coil</keyword>
<feature type="region of interest" description="Disordered" evidence="2">
    <location>
        <begin position="1"/>
        <end position="24"/>
    </location>
</feature>
<evidence type="ECO:0000313" key="4">
    <source>
        <dbReference type="EMBL" id="KAJ7763297.1"/>
    </source>
</evidence>
<accession>A0AAD7NIB3</accession>
<organism evidence="4 5">
    <name type="scientific">Mycena metata</name>
    <dbReference type="NCBI Taxonomy" id="1033252"/>
    <lineage>
        <taxon>Eukaryota</taxon>
        <taxon>Fungi</taxon>
        <taxon>Dikarya</taxon>
        <taxon>Basidiomycota</taxon>
        <taxon>Agaricomycotina</taxon>
        <taxon>Agaricomycetes</taxon>
        <taxon>Agaricomycetidae</taxon>
        <taxon>Agaricales</taxon>
        <taxon>Marasmiineae</taxon>
        <taxon>Mycenaceae</taxon>
        <taxon>Mycena</taxon>
    </lineage>
</organism>
<dbReference type="AlphaFoldDB" id="A0AAD7NIB3"/>
<gene>
    <name evidence="3" type="ORF">B0H16DRAFT_1460875</name>
    <name evidence="4" type="ORF">B0H16DRAFT_1804288</name>
</gene>
<proteinExistence type="predicted"/>
<feature type="compositionally biased region" description="Acidic residues" evidence="2">
    <location>
        <begin position="127"/>
        <end position="141"/>
    </location>
</feature>
<evidence type="ECO:0000313" key="3">
    <source>
        <dbReference type="EMBL" id="KAJ7750333.1"/>
    </source>
</evidence>
<sequence>MSDDSAYTINSQTTLGLDYEQSQQDQEIREAYEATLTPAQLDAAMLQRHRKRQRLGYSPPSSPVKEEQNDLSSLAPRSSAQHVGHILRGYYGPYGAENSQVGDGTYIEHLTNSRATSDSQSQSQEPDFPEESQDPEEDNDSDHELVVQLQRLRNRLIIAMQERDELQARCDHLQQKYEEADSERTQLRQELRQAAVAVSALTKILSPYQ</sequence>
<comment type="caution">
    <text evidence="4">The sequence shown here is derived from an EMBL/GenBank/DDBJ whole genome shotgun (WGS) entry which is preliminary data.</text>
</comment>
<dbReference type="Proteomes" id="UP001215598">
    <property type="component" value="Unassembled WGS sequence"/>
</dbReference>
<feature type="region of interest" description="Disordered" evidence="2">
    <location>
        <begin position="112"/>
        <end position="142"/>
    </location>
</feature>
<feature type="compositionally biased region" description="Polar residues" evidence="2">
    <location>
        <begin position="70"/>
        <end position="79"/>
    </location>
</feature>
<reference evidence="4" key="1">
    <citation type="submission" date="2023-03" db="EMBL/GenBank/DDBJ databases">
        <title>Massive genome expansion in bonnet fungi (Mycena s.s.) driven by repeated elements and novel gene families across ecological guilds.</title>
        <authorList>
            <consortium name="Lawrence Berkeley National Laboratory"/>
            <person name="Harder C.B."/>
            <person name="Miyauchi S."/>
            <person name="Viragh M."/>
            <person name="Kuo A."/>
            <person name="Thoen E."/>
            <person name="Andreopoulos B."/>
            <person name="Lu D."/>
            <person name="Skrede I."/>
            <person name="Drula E."/>
            <person name="Henrissat B."/>
            <person name="Morin E."/>
            <person name="Kohler A."/>
            <person name="Barry K."/>
            <person name="LaButti K."/>
            <person name="Morin E."/>
            <person name="Salamov A."/>
            <person name="Lipzen A."/>
            <person name="Mereny Z."/>
            <person name="Hegedus B."/>
            <person name="Baldrian P."/>
            <person name="Stursova M."/>
            <person name="Weitz H."/>
            <person name="Taylor A."/>
            <person name="Grigoriev I.V."/>
            <person name="Nagy L.G."/>
            <person name="Martin F."/>
            <person name="Kauserud H."/>
        </authorList>
    </citation>
    <scope>NUCLEOTIDE SEQUENCE</scope>
    <source>
        <strain evidence="4">CBHHK182m</strain>
    </source>
</reference>
<name>A0AAD7NIB3_9AGAR</name>
<feature type="region of interest" description="Disordered" evidence="2">
    <location>
        <begin position="42"/>
        <end position="79"/>
    </location>
</feature>
<evidence type="ECO:0000256" key="2">
    <source>
        <dbReference type="SAM" id="MobiDB-lite"/>
    </source>
</evidence>
<feature type="compositionally biased region" description="Polar residues" evidence="2">
    <location>
        <begin position="112"/>
        <end position="125"/>
    </location>
</feature>
<dbReference type="EMBL" id="JARKIB010000066">
    <property type="protein sequence ID" value="KAJ7750333.1"/>
    <property type="molecule type" value="Genomic_DNA"/>
</dbReference>
<evidence type="ECO:0000313" key="5">
    <source>
        <dbReference type="Proteomes" id="UP001215598"/>
    </source>
</evidence>
<dbReference type="EMBL" id="JARKIB010000030">
    <property type="protein sequence ID" value="KAJ7763297.1"/>
    <property type="molecule type" value="Genomic_DNA"/>
</dbReference>
<evidence type="ECO:0000256" key="1">
    <source>
        <dbReference type="SAM" id="Coils"/>
    </source>
</evidence>
<feature type="coiled-coil region" evidence="1">
    <location>
        <begin position="149"/>
        <end position="197"/>
    </location>
</feature>
<protein>
    <submittedName>
        <fullName evidence="4">Uncharacterized protein</fullName>
    </submittedName>
</protein>